<sequence>MEIELIEPLPLQAPLHAEVLPDDGSFAMRFHHAALRIEGDLADFEDYMASLDPTAHPVVWRGALGDVMRYTYTDERAALGHYLEHVWYDAGLYEQLASAIPVCPGQR</sequence>
<proteinExistence type="predicted"/>
<evidence type="ECO:0000313" key="1">
    <source>
        <dbReference type="EMBL" id="MDT0576289.1"/>
    </source>
</evidence>
<dbReference type="Proteomes" id="UP001259803">
    <property type="component" value="Unassembled WGS sequence"/>
</dbReference>
<keyword evidence="2" id="KW-1185">Reference proteome</keyword>
<comment type="caution">
    <text evidence="1">The sequence shown here is derived from an EMBL/GenBank/DDBJ whole genome shotgun (WGS) entry which is preliminary data.</text>
</comment>
<organism evidence="1 2">
    <name type="scientific">Croceicoccus esteveae</name>
    <dbReference type="NCBI Taxonomy" id="3075597"/>
    <lineage>
        <taxon>Bacteria</taxon>
        <taxon>Pseudomonadati</taxon>
        <taxon>Pseudomonadota</taxon>
        <taxon>Alphaproteobacteria</taxon>
        <taxon>Sphingomonadales</taxon>
        <taxon>Erythrobacteraceae</taxon>
        <taxon>Croceicoccus</taxon>
    </lineage>
</organism>
<name>A0ABU2ZJ11_9SPHN</name>
<accession>A0ABU2ZJ11</accession>
<reference evidence="1 2" key="1">
    <citation type="submission" date="2023-09" db="EMBL/GenBank/DDBJ databases">
        <authorList>
            <person name="Rey-Velasco X."/>
        </authorList>
    </citation>
    <scope>NUCLEOTIDE SEQUENCE [LARGE SCALE GENOMIC DNA]</scope>
    <source>
        <strain evidence="1 2">F390</strain>
    </source>
</reference>
<dbReference type="EMBL" id="JAVRHS010000006">
    <property type="protein sequence ID" value="MDT0576289.1"/>
    <property type="molecule type" value="Genomic_DNA"/>
</dbReference>
<gene>
    <name evidence="1" type="ORF">RM533_08825</name>
</gene>
<dbReference type="RefSeq" id="WP_311340867.1">
    <property type="nucleotide sequence ID" value="NZ_JAVRHS010000006.1"/>
</dbReference>
<protein>
    <submittedName>
        <fullName evidence="1">Uncharacterized protein</fullName>
    </submittedName>
</protein>
<evidence type="ECO:0000313" key="2">
    <source>
        <dbReference type="Proteomes" id="UP001259803"/>
    </source>
</evidence>